<accession>A0A3A2ZQF8</accession>
<reference evidence="3" key="1">
    <citation type="submission" date="2017-02" db="EMBL/GenBank/DDBJ databases">
        <authorList>
            <person name="Tafer H."/>
            <person name="Lopandic K."/>
        </authorList>
    </citation>
    <scope>NUCLEOTIDE SEQUENCE [LARGE SCALE GENOMIC DNA]</scope>
    <source>
        <strain evidence="3">CBS 366.77</strain>
    </source>
</reference>
<evidence type="ECO:0008006" key="4">
    <source>
        <dbReference type="Google" id="ProtNLM"/>
    </source>
</evidence>
<keyword evidence="3" id="KW-1185">Reference proteome</keyword>
<dbReference type="EMBL" id="MVGC01000049">
    <property type="protein sequence ID" value="RJE25388.1"/>
    <property type="molecule type" value="Genomic_DNA"/>
</dbReference>
<feature type="transmembrane region" description="Helical" evidence="1">
    <location>
        <begin position="238"/>
        <end position="267"/>
    </location>
</feature>
<evidence type="ECO:0000313" key="3">
    <source>
        <dbReference type="Proteomes" id="UP000266188"/>
    </source>
</evidence>
<feature type="transmembrane region" description="Helical" evidence="1">
    <location>
        <begin position="200"/>
        <end position="218"/>
    </location>
</feature>
<feature type="transmembrane region" description="Helical" evidence="1">
    <location>
        <begin position="307"/>
        <end position="325"/>
    </location>
</feature>
<dbReference type="AlphaFoldDB" id="A0A3A2ZQF8"/>
<comment type="caution">
    <text evidence="2">The sequence shown here is derived from an EMBL/GenBank/DDBJ whole genome shotgun (WGS) entry which is preliminary data.</text>
</comment>
<organism evidence="2 3">
    <name type="scientific">Aspergillus sclerotialis</name>
    <dbReference type="NCBI Taxonomy" id="2070753"/>
    <lineage>
        <taxon>Eukaryota</taxon>
        <taxon>Fungi</taxon>
        <taxon>Dikarya</taxon>
        <taxon>Ascomycota</taxon>
        <taxon>Pezizomycotina</taxon>
        <taxon>Eurotiomycetes</taxon>
        <taxon>Eurotiomycetidae</taxon>
        <taxon>Eurotiales</taxon>
        <taxon>Aspergillaceae</taxon>
        <taxon>Aspergillus</taxon>
        <taxon>Aspergillus subgen. Polypaecilum</taxon>
    </lineage>
</organism>
<feature type="transmembrane region" description="Helical" evidence="1">
    <location>
        <begin position="111"/>
        <end position="136"/>
    </location>
</feature>
<name>A0A3A2ZQF8_9EURO</name>
<gene>
    <name evidence="2" type="ORF">PHISCL_02279</name>
</gene>
<keyword evidence="1" id="KW-0472">Membrane</keyword>
<evidence type="ECO:0000313" key="2">
    <source>
        <dbReference type="EMBL" id="RJE25388.1"/>
    </source>
</evidence>
<protein>
    <recommendedName>
        <fullName evidence="4">AtmA protein</fullName>
    </recommendedName>
</protein>
<feature type="transmembrane region" description="Helical" evidence="1">
    <location>
        <begin position="79"/>
        <end position="99"/>
    </location>
</feature>
<feature type="transmembrane region" description="Helical" evidence="1">
    <location>
        <begin position="157"/>
        <end position="180"/>
    </location>
</feature>
<feature type="transmembrane region" description="Helical" evidence="1">
    <location>
        <begin position="6"/>
        <end position="23"/>
    </location>
</feature>
<dbReference type="Proteomes" id="UP000266188">
    <property type="component" value="Unassembled WGS sequence"/>
</dbReference>
<dbReference type="OrthoDB" id="72269at2759"/>
<keyword evidence="1" id="KW-1133">Transmembrane helix</keyword>
<proteinExistence type="predicted"/>
<evidence type="ECO:0000256" key="1">
    <source>
        <dbReference type="SAM" id="Phobius"/>
    </source>
</evidence>
<sequence length="384" mass="42242">MGMKYIVPMIGASALYAIFFFSHQNGLHDMGLKQVESKTLPGLNDPLRTVYTGVEKIDEILTVLTTFFWTTTDGSHPGLMLHTIGFSGTFGAAWVLVTLESWRRGNAWTIAAFPMVFGLACQVFTFAFATPLYAGFQLASSITASRPNAHNIRVPRAVLKAIPLIFVIGYTVPSMLLIVPAPEMISIDLKQIFIAVWQPWPAYISILTTVVHILFSSFTKNDTSIEGGRATLKSLRRVYAFAFGNAALAHIVLHTISIATVAAPMLFQESFIEALHPCKVFATALPWIPLKVENIADGVHIFLRWDYLIGSTGVLLWAMTLYVNAHKAILGSMCWCDLLTKVGLLTVVSGPVGVAVELMWERDELVIHETGGLKQRVGKEKKSS</sequence>
<dbReference type="STRING" id="2070753.A0A3A2ZQF8"/>
<keyword evidence="1" id="KW-0812">Transmembrane</keyword>